<feature type="compositionally biased region" description="Acidic residues" evidence="1">
    <location>
        <begin position="1139"/>
        <end position="1148"/>
    </location>
</feature>
<dbReference type="RefSeq" id="XP_003884211.1">
    <property type="nucleotide sequence ID" value="XM_003884162.1"/>
</dbReference>
<feature type="compositionally biased region" description="Low complexity" evidence="1">
    <location>
        <begin position="986"/>
        <end position="996"/>
    </location>
</feature>
<reference evidence="5" key="4">
    <citation type="journal article" date="2015" name="PLoS ONE">
        <title>Comprehensive Evaluation of Toxoplasma gondii VEG and Neospora caninum LIV Genomes with Tachyzoite Stage Transcriptome and Proteome Defines Novel Transcript Features.</title>
        <authorList>
            <person name="Ramaprasad A."/>
            <person name="Mourier T."/>
            <person name="Naeem R."/>
            <person name="Malas T.B."/>
            <person name="Moussa E."/>
            <person name="Panigrahi A."/>
            <person name="Vermont S.J."/>
            <person name="Otto T.D."/>
            <person name="Wastling J."/>
            <person name="Pain A."/>
        </authorList>
    </citation>
    <scope>NUCLEOTIDE SEQUENCE</scope>
    <source>
        <strain evidence="5">Liverpool</strain>
    </source>
</reference>
<feature type="domain" description="Origin recognition complex subunit 3 N-terminal" evidence="2">
    <location>
        <begin position="787"/>
        <end position="922"/>
    </location>
</feature>
<dbReference type="Pfam" id="PF18137">
    <property type="entry name" value="WHD_ORC"/>
    <property type="match status" value="1"/>
</dbReference>
<dbReference type="InParanoid" id="F0VLQ2"/>
<evidence type="ECO:0000313" key="6">
    <source>
        <dbReference type="Proteomes" id="UP000007494"/>
    </source>
</evidence>
<feature type="compositionally biased region" description="Basic and acidic residues" evidence="1">
    <location>
        <begin position="1838"/>
        <end position="1862"/>
    </location>
</feature>
<evidence type="ECO:0000259" key="3">
    <source>
        <dbReference type="Pfam" id="PF18137"/>
    </source>
</evidence>
<protein>
    <submittedName>
        <fullName evidence="4">Uncharacterized protein</fullName>
    </submittedName>
</protein>
<dbReference type="Pfam" id="PF07034">
    <property type="entry name" value="ORC3_N"/>
    <property type="match status" value="1"/>
</dbReference>
<feature type="compositionally biased region" description="Low complexity" evidence="1">
    <location>
        <begin position="720"/>
        <end position="736"/>
    </location>
</feature>
<dbReference type="GeneID" id="13442111"/>
<feature type="compositionally biased region" description="Low complexity" evidence="1">
    <location>
        <begin position="945"/>
        <end position="961"/>
    </location>
</feature>
<dbReference type="EMBL" id="FR823391">
    <property type="protein sequence ID" value="CBZ54180.1"/>
    <property type="molecule type" value="Genomic_DNA"/>
</dbReference>
<feature type="region of interest" description="Disordered" evidence="1">
    <location>
        <begin position="1819"/>
        <end position="1862"/>
    </location>
</feature>
<proteinExistence type="predicted"/>
<feature type="compositionally biased region" description="Acidic residues" evidence="1">
    <location>
        <begin position="2049"/>
        <end position="2058"/>
    </location>
</feature>
<reference evidence="4" key="2">
    <citation type="submission" date="2011-03" db="EMBL/GenBank/DDBJ databases">
        <title>Comparative genomics and transcriptomics of Neospora caninum and Toxoplasma gondii.</title>
        <authorList>
            <person name="Reid A.J."/>
            <person name="Sohal A."/>
            <person name="Harris D."/>
            <person name="Quail M."/>
            <person name="Sanders M."/>
            <person name="Berriman M."/>
            <person name="Wastling J.M."/>
            <person name="Pain A."/>
        </authorList>
    </citation>
    <scope>NUCLEOTIDE SEQUENCE</scope>
    <source>
        <strain evidence="4">Liverpool</strain>
    </source>
</reference>
<accession>F0VLQ2</accession>
<feature type="compositionally biased region" description="Polar residues" evidence="1">
    <location>
        <begin position="1819"/>
        <end position="1828"/>
    </location>
</feature>
<feature type="compositionally biased region" description="Acidic residues" evidence="1">
    <location>
        <begin position="1954"/>
        <end position="1968"/>
    </location>
</feature>
<dbReference type="Proteomes" id="UP000007494">
    <property type="component" value="Chromosome X"/>
</dbReference>
<feature type="compositionally biased region" description="Basic and acidic residues" evidence="1">
    <location>
        <begin position="997"/>
        <end position="1014"/>
    </location>
</feature>
<dbReference type="InterPro" id="IPR040855">
    <property type="entry name" value="ORC_WH_C"/>
</dbReference>
<dbReference type="EMBL" id="LN714485">
    <property type="protein sequence ID" value="CEL68881.1"/>
    <property type="molecule type" value="Genomic_DNA"/>
</dbReference>
<feature type="region of interest" description="Disordered" evidence="1">
    <location>
        <begin position="475"/>
        <end position="509"/>
    </location>
</feature>
<feature type="region of interest" description="Disordered" evidence="1">
    <location>
        <begin position="398"/>
        <end position="422"/>
    </location>
</feature>
<dbReference type="OMA" id="VHEENAC"/>
<feature type="region of interest" description="Disordered" evidence="1">
    <location>
        <begin position="937"/>
        <end position="1044"/>
    </location>
</feature>
<feature type="region of interest" description="Disordered" evidence="1">
    <location>
        <begin position="1"/>
        <end position="38"/>
    </location>
</feature>
<feature type="region of interest" description="Disordered" evidence="1">
    <location>
        <begin position="1752"/>
        <end position="1775"/>
    </location>
</feature>
<gene>
    <name evidence="5" type="ORF">BN1204_046120</name>
    <name evidence="4" type="ORF">NCLIV_046120</name>
</gene>
<dbReference type="InterPro" id="IPR045667">
    <property type="entry name" value="ORC3_N"/>
</dbReference>
<evidence type="ECO:0000313" key="5">
    <source>
        <dbReference type="EMBL" id="CEL68881.1"/>
    </source>
</evidence>
<feature type="compositionally biased region" description="Basic residues" evidence="1">
    <location>
        <begin position="2062"/>
        <end position="2077"/>
    </location>
</feature>
<evidence type="ECO:0000313" key="4">
    <source>
        <dbReference type="EMBL" id="CBZ54180.1"/>
    </source>
</evidence>
<feature type="compositionally biased region" description="Acidic residues" evidence="1">
    <location>
        <begin position="1384"/>
        <end position="1402"/>
    </location>
</feature>
<feature type="compositionally biased region" description="Basic and acidic residues" evidence="1">
    <location>
        <begin position="17"/>
        <end position="36"/>
    </location>
</feature>
<feature type="compositionally biased region" description="Low complexity" evidence="1">
    <location>
        <begin position="116"/>
        <end position="142"/>
    </location>
</feature>
<sequence length="2083" mass="225237">MAPPPTSSVFFASANGEDERLRAESGSSHAERDLKDSPQPSFLAYHILPPVLAAVPPLSSRAQQPAVSPGACAASRHHPPLVRHLLDNSLPLPQSLTSCLAFSSPAENNPDAEGPSLSSLSSVADSSAGSRAETAGEGATEAPLHDSASKAKSLNAPGETRPTLRSGKSLAERSVSSSNASSPIPPESVASQAPSYAPLLQYASASRSPSLLIPPFFSSPAAPQRSSTALQSELASSALRCRAAELLQSRLLRALAAAVYRAVQPHATNLASIIEVHALAAATDLRAAASHEASDPAETLNARREFPAVFPSFSASAFPFASSGSAFGGEGFREPGREAPGGAIFRGSRGDVFDFLPVVVAAAGVDAGDHRLAVQLLTFECMRRSRLSWRRWRKQQRRLNAEGADTGDDACAEKPRRKRPERDETKGVFFFRAAVLRASECTSLAAAVQAIYQQLTSSSSLCAQSAKAPVALFASDAQRASRSPRRGGRGGETPGESQKRRESDSAPSLFSSVSQQLEDAFFPLLSSAVSHEDVSTAGAWSEGTGFSRTDASLESLLFSHLGAKGGGEGPAAPCRSGGKGDGAPFAAGTRDAGHEDLRDDEGSAIFGDGGLSAAKRFDGICEKLELWWSDLNFFPANGGAGTDAAEARAKRRQKARRGVDYLLEEGSLRRAKTRRQKQMKALWGNSDEELASEADETDEDCAPGERGRLTATGSSPGRQGSDAGSPAASSALSTAGQETEDPPAEAPTRLAVGSSIFRPFFGGPRLARASGENGSRDAAGSVHVSSAVLLVVLEETEAFSLPFLSSLLHLLSLLRTQCRLPFLVVTAASSSSSIRQLLCDSRATNNFAVEAATLLQPSLVQQQIVNLLLSSSVTLPFSLPLSSLLVLLQHLEENAAPSVLQLVQVFQLVVRQFYQAHPLAFLCRGYEDVLPLLQTEGDAEDESDGAATAEAQTAEAKTGAGRRWGRAAKSGELGEEPGTGRKKVGAKAAETATGATAHEDPKEKEAGREGEKTSGETLSHGATSGRAVCVSPLSEEESDRREDARRLQSRAKRLLKQWSRRTELLAFSSITDDHIRLLTQLLRNTAEVYVHLVASQQHSGFFLDRCCWQQEQLLQKGASLLGGAGPRVSPLSRRSRPEQEDEETEEEEERKRRRSGDAALTVAKHAREDLGTRLHEPLHAKPAASHLTESPNASTSTVSSLPSSFPSFLPGCRRSGGCVSRRAVLAQLRAWWGCRGLLVFSRIQEEFRERRNALERQRARRPRDADEEKLKREEREATMALICREILPQATLDLAERRVGVSLAFRLLLLLQQQLERQRRSERMEGTEDDFSFLLRSTTQDPPTSDALRASRKAKTAQDARRSAAPATSKKGRGREKPATQRDDSEDSDRDELSDEASDEDSGDKAEERECWWSGAGAEAESGNRTMIDELERLLGVHEENACVLRKTRPQQRIQEMARASRSVGEDLHRLLGTLYEDLAVAAPARVFHESANPGAASACEGGVADPSALSLPLKLFFQQGHRELCLLRLFLAARSSPDGVPETSGVHTADILHALDNLRLVIQELDEASLSLAAGPKRDSRLLTKQRRSSVSPFRETETEVAASSVCTAGRPGKAREAVSLLASPDAVPSLGSLQNSSGDEGEKAPSLCRLYMLKTRFLRTVEELLLLLLLPLPSWHPLGTELAVWGGSLAIEVAATGLALPHVERGERRPESQLVSAAQTVCSRLETIPQRETLEHLAIVNPFYLQQFEDSEDEEERRDEVGSSSRGGGLGAPAENSLLLEDVSVVYRLLGDAGKRVGMWDLFCAFCRETLNGRLSQEKATQTRNGSAVAEGGDDEAQRAGEKRLRSRETRRERKTQEKQFEFDVLSKMEEEGNARSQASQSLTCASGSSVALPPANLLQQLQFRFAVACETLDHQMGLLRLPSAGAFAAAAEQALVGGQDEGGDVFFAANDGDEEGPEEKEDAWGDGDSKSRLLESRGGPGRAKTKTGRRWPTRFARRNQEEEDSEDEVAKEVQDELRQMKELLHGVYANRTQFGTVYVRDTVREIEEEEPEEATQLEKKRRRRKQTTAKKKRTKMEDSS</sequence>
<dbReference type="VEuPathDB" id="ToxoDB:NCLIV_046120"/>
<feature type="compositionally biased region" description="Acidic residues" evidence="1">
    <location>
        <begin position="686"/>
        <end position="702"/>
    </location>
</feature>
<feature type="compositionally biased region" description="Basic residues" evidence="1">
    <location>
        <begin position="1986"/>
        <end position="2000"/>
    </location>
</feature>
<evidence type="ECO:0000256" key="1">
    <source>
        <dbReference type="SAM" id="MobiDB-lite"/>
    </source>
</evidence>
<feature type="region of interest" description="Disordered" evidence="1">
    <location>
        <begin position="1253"/>
        <end position="1272"/>
    </location>
</feature>
<keyword evidence="6" id="KW-1185">Reference proteome</keyword>
<name>F0VLQ2_NEOCL</name>
<feature type="region of interest" description="Disordered" evidence="1">
    <location>
        <begin position="103"/>
        <end position="190"/>
    </location>
</feature>
<dbReference type="OrthoDB" id="332660at2759"/>
<reference evidence="6" key="3">
    <citation type="journal article" date="2012" name="PLoS Pathog.">
        <title>Comparative genomics of the apicomplexan parasites Toxoplasma gondii and Neospora caninum: Coccidia differing in host range and transmission strategy.</title>
        <authorList>
            <person name="Reid A.J."/>
            <person name="Vermont S.J."/>
            <person name="Cotton J.A."/>
            <person name="Harris D."/>
            <person name="Hill-Cawthorne G.A."/>
            <person name="Konen-Waisman S."/>
            <person name="Latham S.M."/>
            <person name="Mourier T."/>
            <person name="Norton R."/>
            <person name="Quail M.A."/>
            <person name="Sanders M."/>
            <person name="Shanmugam D."/>
            <person name="Sohal A."/>
            <person name="Wasmuth J.D."/>
            <person name="Brunk B."/>
            <person name="Grigg M.E."/>
            <person name="Howard J.C."/>
            <person name="Parkinson J."/>
            <person name="Roos D.S."/>
            <person name="Trees A.J."/>
            <person name="Berriman M."/>
            <person name="Pain A."/>
            <person name="Wastling J.M."/>
        </authorList>
    </citation>
    <scope>NUCLEOTIDE SEQUENCE [LARGE SCALE GENOMIC DNA]</scope>
    <source>
        <strain evidence="6">Liverpool</strain>
    </source>
</reference>
<feature type="region of interest" description="Disordered" evidence="1">
    <location>
        <begin position="1951"/>
        <end position="2016"/>
    </location>
</feature>
<feature type="region of interest" description="Disordered" evidence="1">
    <location>
        <begin position="1318"/>
        <end position="1418"/>
    </location>
</feature>
<dbReference type="eggNOG" id="ENOG502QSYS">
    <property type="taxonomic scope" value="Eukaryota"/>
</dbReference>
<feature type="domain" description="Origin recognition complex subunit 3 winged helix C-terminal" evidence="3">
    <location>
        <begin position="1778"/>
        <end position="1923"/>
    </location>
</feature>
<feature type="region of interest" description="Disordered" evidence="1">
    <location>
        <begin position="673"/>
        <end position="749"/>
    </location>
</feature>
<reference evidence="4" key="1">
    <citation type="submission" date="2011-02" db="EMBL/GenBank/DDBJ databases">
        <authorList>
            <person name="Aslett M."/>
        </authorList>
    </citation>
    <scope>NUCLEOTIDE SEQUENCE</scope>
    <source>
        <strain evidence="4">Liverpool</strain>
    </source>
</reference>
<organism evidence="4 6">
    <name type="scientific">Neospora caninum (strain Liverpool)</name>
    <dbReference type="NCBI Taxonomy" id="572307"/>
    <lineage>
        <taxon>Eukaryota</taxon>
        <taxon>Sar</taxon>
        <taxon>Alveolata</taxon>
        <taxon>Apicomplexa</taxon>
        <taxon>Conoidasida</taxon>
        <taxon>Coccidia</taxon>
        <taxon>Eucoccidiorida</taxon>
        <taxon>Eimeriorina</taxon>
        <taxon>Sarcocystidae</taxon>
        <taxon>Neospora</taxon>
    </lineage>
</organism>
<feature type="region of interest" description="Disordered" evidence="1">
    <location>
        <begin position="1120"/>
        <end position="1160"/>
    </location>
</feature>
<evidence type="ECO:0000259" key="2">
    <source>
        <dbReference type="Pfam" id="PF07034"/>
    </source>
</evidence>
<feature type="region of interest" description="Disordered" evidence="1">
    <location>
        <begin position="2049"/>
        <end position="2083"/>
    </location>
</feature>